<sequence>MKKIFKYTLKALDVQRLYLLTGSKLLSVEEQYGNIVVYALVDDVQGGLDCFKIFVKRTGHPADDIDDSKFLGTVKLGEGKLMFHVFYRQVKK</sequence>
<accession>X1B7R4</accession>
<comment type="caution">
    <text evidence="2">The sequence shown here is derived from an EMBL/GenBank/DDBJ whole genome shotgun (WGS) entry which is preliminary data.</text>
</comment>
<dbReference type="AlphaFoldDB" id="X1B7R4"/>
<protein>
    <recommendedName>
        <fullName evidence="1">DUF7352 domain-containing protein</fullName>
    </recommendedName>
</protein>
<evidence type="ECO:0000259" key="1">
    <source>
        <dbReference type="Pfam" id="PF24043"/>
    </source>
</evidence>
<feature type="domain" description="DUF7352" evidence="1">
    <location>
        <begin position="1"/>
        <end position="89"/>
    </location>
</feature>
<name>X1B7R4_9ZZZZ</name>
<reference evidence="2" key="1">
    <citation type="journal article" date="2014" name="Front. Microbiol.">
        <title>High frequency of phylogenetically diverse reductive dehalogenase-homologous genes in deep subseafloor sedimentary metagenomes.</title>
        <authorList>
            <person name="Kawai M."/>
            <person name="Futagami T."/>
            <person name="Toyoda A."/>
            <person name="Takaki Y."/>
            <person name="Nishi S."/>
            <person name="Hori S."/>
            <person name="Arai W."/>
            <person name="Tsubouchi T."/>
            <person name="Morono Y."/>
            <person name="Uchiyama I."/>
            <person name="Ito T."/>
            <person name="Fujiyama A."/>
            <person name="Inagaki F."/>
            <person name="Takami H."/>
        </authorList>
    </citation>
    <scope>NUCLEOTIDE SEQUENCE</scope>
    <source>
        <strain evidence="2">Expedition CK06-06</strain>
    </source>
</reference>
<dbReference type="Pfam" id="PF24043">
    <property type="entry name" value="DUF7352"/>
    <property type="match status" value="1"/>
</dbReference>
<dbReference type="EMBL" id="BART01009413">
    <property type="protein sequence ID" value="GAG68016.1"/>
    <property type="molecule type" value="Genomic_DNA"/>
</dbReference>
<dbReference type="InterPro" id="IPR055776">
    <property type="entry name" value="DUF7352"/>
</dbReference>
<proteinExistence type="predicted"/>
<gene>
    <name evidence="2" type="ORF">S01H4_20867</name>
</gene>
<organism evidence="2">
    <name type="scientific">marine sediment metagenome</name>
    <dbReference type="NCBI Taxonomy" id="412755"/>
    <lineage>
        <taxon>unclassified sequences</taxon>
        <taxon>metagenomes</taxon>
        <taxon>ecological metagenomes</taxon>
    </lineage>
</organism>
<evidence type="ECO:0000313" key="2">
    <source>
        <dbReference type="EMBL" id="GAG68016.1"/>
    </source>
</evidence>